<comment type="caution">
    <text evidence="2">The sequence shown here is derived from an EMBL/GenBank/DDBJ whole genome shotgun (WGS) entry which is preliminary data.</text>
</comment>
<evidence type="ECO:0000313" key="2">
    <source>
        <dbReference type="EMBL" id="GAA1925738.1"/>
    </source>
</evidence>
<keyword evidence="1" id="KW-0812">Transmembrane</keyword>
<keyword evidence="1" id="KW-0472">Membrane</keyword>
<sequence>MNALVNSKGFIGIAWALVSIPLLYGLVETAIRVSRLFTQ</sequence>
<protein>
    <submittedName>
        <fullName evidence="2">Uncharacterized protein</fullName>
    </submittedName>
</protein>
<feature type="transmembrane region" description="Helical" evidence="1">
    <location>
        <begin position="12"/>
        <end position="31"/>
    </location>
</feature>
<dbReference type="EMBL" id="BAAAMY010000007">
    <property type="protein sequence ID" value="GAA1925738.1"/>
    <property type="molecule type" value="Genomic_DNA"/>
</dbReference>
<keyword evidence="3" id="KW-1185">Reference proteome</keyword>
<reference evidence="2 3" key="1">
    <citation type="journal article" date="2019" name="Int. J. Syst. Evol. Microbiol.">
        <title>The Global Catalogue of Microorganisms (GCM) 10K type strain sequencing project: providing services to taxonomists for standard genome sequencing and annotation.</title>
        <authorList>
            <consortium name="The Broad Institute Genomics Platform"/>
            <consortium name="The Broad Institute Genome Sequencing Center for Infectious Disease"/>
            <person name="Wu L."/>
            <person name="Ma J."/>
        </authorList>
    </citation>
    <scope>NUCLEOTIDE SEQUENCE [LARGE SCALE GENOMIC DNA]</scope>
    <source>
        <strain evidence="2 3">JCM 14046</strain>
    </source>
</reference>
<organism evidence="2 3">
    <name type="scientific">Nocardioides lentus</name>
    <dbReference type="NCBI Taxonomy" id="338077"/>
    <lineage>
        <taxon>Bacteria</taxon>
        <taxon>Bacillati</taxon>
        <taxon>Actinomycetota</taxon>
        <taxon>Actinomycetes</taxon>
        <taxon>Propionibacteriales</taxon>
        <taxon>Nocardioidaceae</taxon>
        <taxon>Nocardioides</taxon>
    </lineage>
</organism>
<proteinExistence type="predicted"/>
<dbReference type="RefSeq" id="WP_425573211.1">
    <property type="nucleotide sequence ID" value="NZ_BAAAMY010000007.1"/>
</dbReference>
<gene>
    <name evidence="2" type="ORF">GCM10009737_29390</name>
</gene>
<evidence type="ECO:0000313" key="3">
    <source>
        <dbReference type="Proteomes" id="UP001501612"/>
    </source>
</evidence>
<dbReference type="Proteomes" id="UP001501612">
    <property type="component" value="Unassembled WGS sequence"/>
</dbReference>
<evidence type="ECO:0000256" key="1">
    <source>
        <dbReference type="SAM" id="Phobius"/>
    </source>
</evidence>
<keyword evidence="1" id="KW-1133">Transmembrane helix</keyword>
<name>A0ABN2PMA3_9ACTN</name>
<accession>A0ABN2PMA3</accession>